<feature type="domain" description="Endoribonuclease L-PSP/chorismate mutase-like" evidence="1">
    <location>
        <begin position="7"/>
        <end position="147"/>
    </location>
</feature>
<evidence type="ECO:0000313" key="2">
    <source>
        <dbReference type="EMBL" id="OQW50022.1"/>
    </source>
</evidence>
<evidence type="ECO:0000313" key="3">
    <source>
        <dbReference type="Proteomes" id="UP000192872"/>
    </source>
</evidence>
<dbReference type="Proteomes" id="UP000192872">
    <property type="component" value="Unassembled WGS sequence"/>
</dbReference>
<gene>
    <name evidence="2" type="ORF">A4S15_13630</name>
</gene>
<dbReference type="Gene3D" id="3.30.1330.40">
    <property type="entry name" value="RutC-like"/>
    <property type="match status" value="1"/>
</dbReference>
<dbReference type="AlphaFoldDB" id="A0A1W9HRW9"/>
<protein>
    <recommendedName>
        <fullName evidence="1">Endoribonuclease L-PSP/chorismate mutase-like domain-containing protein</fullName>
    </recommendedName>
</protein>
<evidence type="ECO:0000259" key="1">
    <source>
        <dbReference type="Pfam" id="PF14588"/>
    </source>
</evidence>
<dbReference type="RefSeq" id="WP_376802799.1">
    <property type="nucleotide sequence ID" value="NZ_DBNB01000035.1"/>
</dbReference>
<proteinExistence type="predicted"/>
<comment type="caution">
    <text evidence="2">The sequence shown here is derived from an EMBL/GenBank/DDBJ whole genome shotgun (WGS) entry which is preliminary data.</text>
</comment>
<sequence>MTGTHSSRLLALGITLPKPAAPLANYVPAVRSGALLFISGQLPMVDGKIAVTGKLGAGVSLEDGLRAARLCAINLLAQAAAALDGDIERITRCVKLGGFVAGTPEFVQQPAVINGASDLMVAALGDAGRHARFAVGAPALPFDAAVEVEAIFEVR</sequence>
<name>A0A1W9HRW9_9HYPH</name>
<dbReference type="PANTHER" id="PTHR43760:SF1">
    <property type="entry name" value="ENDORIBONUCLEASE L-PSP_CHORISMATE MUTASE-LIKE DOMAIN-CONTAINING PROTEIN"/>
    <property type="match status" value="1"/>
</dbReference>
<dbReference type="Pfam" id="PF14588">
    <property type="entry name" value="YjgF_endoribonc"/>
    <property type="match status" value="1"/>
</dbReference>
<dbReference type="EMBL" id="LWDL01000028">
    <property type="protein sequence ID" value="OQW50022.1"/>
    <property type="molecule type" value="Genomic_DNA"/>
</dbReference>
<organism evidence="2 3">
    <name type="scientific">Candidatus Raskinella chloraquaticus</name>
    <dbReference type="NCBI Taxonomy" id="1951219"/>
    <lineage>
        <taxon>Bacteria</taxon>
        <taxon>Pseudomonadati</taxon>
        <taxon>Pseudomonadota</taxon>
        <taxon>Alphaproteobacteria</taxon>
        <taxon>Hyphomicrobiales</taxon>
        <taxon>Phreatobacteraceae</taxon>
        <taxon>Candidatus Raskinella</taxon>
    </lineage>
</organism>
<dbReference type="CDD" id="cd02199">
    <property type="entry name" value="YjgF_YER057c_UK114_like_1"/>
    <property type="match status" value="1"/>
</dbReference>
<reference evidence="2 3" key="1">
    <citation type="journal article" date="2017" name="Water Res.">
        <title>Comammox in drinking water systems.</title>
        <authorList>
            <person name="Wang Y."/>
            <person name="Ma L."/>
            <person name="Mao Y."/>
            <person name="Jiang X."/>
            <person name="Xia Y."/>
            <person name="Yu K."/>
            <person name="Li B."/>
            <person name="Zhang T."/>
        </authorList>
    </citation>
    <scope>NUCLEOTIDE SEQUENCE [LARGE SCALE GENOMIC DNA]</scope>
    <source>
        <strain evidence="2">SG_bin8</strain>
    </source>
</reference>
<dbReference type="STRING" id="1827387.A4S15_13630"/>
<dbReference type="InterPro" id="IPR035959">
    <property type="entry name" value="RutC-like_sf"/>
</dbReference>
<dbReference type="InterPro" id="IPR013813">
    <property type="entry name" value="Endoribo_LPSP/chorism_mut-like"/>
</dbReference>
<dbReference type="SUPFAM" id="SSF55298">
    <property type="entry name" value="YjgF-like"/>
    <property type="match status" value="1"/>
</dbReference>
<accession>A0A1W9HRW9</accession>
<dbReference type="PANTHER" id="PTHR43760">
    <property type="entry name" value="ENDORIBONUCLEASE-RELATED"/>
    <property type="match status" value="1"/>
</dbReference>